<dbReference type="InterPro" id="IPR057220">
    <property type="entry name" value="DUF7898"/>
</dbReference>
<keyword evidence="7" id="KW-0547">Nucleotide-binding</keyword>
<feature type="compositionally biased region" description="Polar residues" evidence="16">
    <location>
        <begin position="920"/>
        <end position="931"/>
    </location>
</feature>
<dbReference type="Pfam" id="PF00271">
    <property type="entry name" value="Helicase_C"/>
    <property type="match status" value="1"/>
</dbReference>
<evidence type="ECO:0000256" key="12">
    <source>
        <dbReference type="ARBA" id="ARBA00023204"/>
    </source>
</evidence>
<feature type="region of interest" description="Disordered" evidence="16">
    <location>
        <begin position="1459"/>
        <end position="1483"/>
    </location>
</feature>
<evidence type="ECO:0000256" key="8">
    <source>
        <dbReference type="ARBA" id="ARBA00022763"/>
    </source>
</evidence>
<keyword evidence="13" id="KW-0539">Nucleus</keyword>
<keyword evidence="5" id="KW-0808">Transferase</keyword>
<feature type="region of interest" description="Disordered" evidence="16">
    <location>
        <begin position="1007"/>
        <end position="1028"/>
    </location>
</feature>
<dbReference type="GO" id="GO:0003887">
    <property type="term" value="F:DNA-directed DNA polymerase activity"/>
    <property type="evidence" value="ECO:0007669"/>
    <property type="project" value="UniProtKB-KW"/>
</dbReference>
<feature type="domain" description="Helicase C-terminal" evidence="18">
    <location>
        <begin position="227"/>
        <end position="454"/>
    </location>
</feature>
<dbReference type="InterPro" id="IPR046931">
    <property type="entry name" value="HTH_61"/>
</dbReference>
<feature type="region of interest" description="Disordered" evidence="16">
    <location>
        <begin position="1942"/>
        <end position="1968"/>
    </location>
</feature>
<feature type="compositionally biased region" description="Basic residues" evidence="16">
    <location>
        <begin position="1952"/>
        <end position="1964"/>
    </location>
</feature>
<dbReference type="Proteomes" id="UP000749559">
    <property type="component" value="Unassembled WGS sequence"/>
</dbReference>
<evidence type="ECO:0000256" key="5">
    <source>
        <dbReference type="ARBA" id="ARBA00022679"/>
    </source>
</evidence>
<organism evidence="19 20">
    <name type="scientific">Owenia fusiformis</name>
    <name type="common">Polychaete worm</name>
    <dbReference type="NCBI Taxonomy" id="6347"/>
    <lineage>
        <taxon>Eukaryota</taxon>
        <taxon>Metazoa</taxon>
        <taxon>Spiralia</taxon>
        <taxon>Lophotrochozoa</taxon>
        <taxon>Annelida</taxon>
        <taxon>Polychaeta</taxon>
        <taxon>Sedentaria</taxon>
        <taxon>Canalipalpata</taxon>
        <taxon>Sabellida</taxon>
        <taxon>Oweniida</taxon>
        <taxon>Oweniidae</taxon>
        <taxon>Owenia</taxon>
    </lineage>
</organism>
<dbReference type="Pfam" id="PF00476">
    <property type="entry name" value="DNA_pol_A"/>
    <property type="match status" value="1"/>
</dbReference>
<protein>
    <recommendedName>
        <fullName evidence="15">DNA polymerase theta</fullName>
        <ecNumber evidence="4">2.7.7.7</ecNumber>
    </recommendedName>
</protein>
<evidence type="ECO:0000256" key="14">
    <source>
        <dbReference type="ARBA" id="ARBA00049244"/>
    </source>
</evidence>
<dbReference type="InterPro" id="IPR027417">
    <property type="entry name" value="P-loop_NTPase"/>
</dbReference>
<dbReference type="PROSITE" id="PS51192">
    <property type="entry name" value="HELICASE_ATP_BIND_1"/>
    <property type="match status" value="1"/>
</dbReference>
<dbReference type="InterPro" id="IPR014001">
    <property type="entry name" value="Helicase_ATP-bd"/>
</dbReference>
<gene>
    <name evidence="19" type="ORF">OFUS_LOCUS23457</name>
</gene>
<dbReference type="OrthoDB" id="2320933at2759"/>
<feature type="domain" description="Helicase ATP-binding" evidence="17">
    <location>
        <begin position="11"/>
        <end position="201"/>
    </location>
</feature>
<feature type="region of interest" description="Disordered" evidence="16">
    <location>
        <begin position="1345"/>
        <end position="1415"/>
    </location>
</feature>
<evidence type="ECO:0000256" key="10">
    <source>
        <dbReference type="ARBA" id="ARBA00022840"/>
    </source>
</evidence>
<accession>A0A8S4Q1Q9</accession>
<evidence type="ECO:0000256" key="6">
    <source>
        <dbReference type="ARBA" id="ARBA00022695"/>
    </source>
</evidence>
<keyword evidence="8" id="KW-0227">DNA damage</keyword>
<dbReference type="Gene3D" id="1.20.1060.10">
    <property type="entry name" value="Taq DNA Polymerase, Chain T, domain 4"/>
    <property type="match status" value="1"/>
</dbReference>
<dbReference type="InterPro" id="IPR019760">
    <property type="entry name" value="DNA-dir_DNA_pol_A_CS"/>
</dbReference>
<dbReference type="GO" id="GO:0003677">
    <property type="term" value="F:DNA binding"/>
    <property type="evidence" value="ECO:0007669"/>
    <property type="project" value="InterPro"/>
</dbReference>
<feature type="region of interest" description="Disordered" evidence="16">
    <location>
        <begin position="1289"/>
        <end position="1329"/>
    </location>
</feature>
<dbReference type="SUPFAM" id="SSF53098">
    <property type="entry name" value="Ribonuclease H-like"/>
    <property type="match status" value="1"/>
</dbReference>
<dbReference type="SMART" id="SM00487">
    <property type="entry name" value="DEXDc"/>
    <property type="match status" value="1"/>
</dbReference>
<evidence type="ECO:0000259" key="17">
    <source>
        <dbReference type="PROSITE" id="PS51192"/>
    </source>
</evidence>
<dbReference type="Gene3D" id="1.10.3380.20">
    <property type="match status" value="1"/>
</dbReference>
<dbReference type="Pfam" id="PF21099">
    <property type="entry name" value="POLQ_helical"/>
    <property type="match status" value="1"/>
</dbReference>
<comment type="subcellular location">
    <subcellularLocation>
        <location evidence="2">Nucleus</location>
    </subcellularLocation>
</comment>
<keyword evidence="6" id="KW-0548">Nucleotidyltransferase</keyword>
<feature type="non-terminal residue" evidence="19">
    <location>
        <position position="2127"/>
    </location>
</feature>
<dbReference type="Gene3D" id="3.30.70.370">
    <property type="match status" value="1"/>
</dbReference>
<dbReference type="GO" id="GO:0097681">
    <property type="term" value="P:double-strand break repair via alternative nonhomologous end joining"/>
    <property type="evidence" value="ECO:0007669"/>
    <property type="project" value="UniProtKB-ARBA"/>
</dbReference>
<reference evidence="19" key="1">
    <citation type="submission" date="2022-03" db="EMBL/GenBank/DDBJ databases">
        <authorList>
            <person name="Martin C."/>
        </authorList>
    </citation>
    <scope>NUCLEOTIDE SEQUENCE</scope>
</reference>
<dbReference type="Pfam" id="PF25453">
    <property type="entry name" value="DUF7898"/>
    <property type="match status" value="1"/>
</dbReference>
<dbReference type="FunFam" id="3.40.50.300:FF:000753">
    <property type="entry name" value="Polymerase (DNA directed), theta"/>
    <property type="match status" value="1"/>
</dbReference>
<feature type="compositionally biased region" description="Basic and acidic residues" evidence="16">
    <location>
        <begin position="1315"/>
        <end position="1327"/>
    </location>
</feature>
<evidence type="ECO:0000256" key="4">
    <source>
        <dbReference type="ARBA" id="ARBA00012417"/>
    </source>
</evidence>
<dbReference type="SMART" id="SM00490">
    <property type="entry name" value="HELICc"/>
    <property type="match status" value="1"/>
</dbReference>
<comment type="similarity">
    <text evidence="3">Belongs to the DNA polymerase type-A family.</text>
</comment>
<feature type="compositionally biased region" description="Low complexity" evidence="16">
    <location>
        <begin position="1464"/>
        <end position="1477"/>
    </location>
</feature>
<dbReference type="PANTHER" id="PTHR10133:SF62">
    <property type="entry name" value="DNA POLYMERASE THETA"/>
    <property type="match status" value="1"/>
</dbReference>
<dbReference type="InterPro" id="IPR036397">
    <property type="entry name" value="RNaseH_sf"/>
</dbReference>
<sequence>MFEWQAECLSTGNVLNGGNLVYSAPTSAGKTMVAELLMLKRVIETGKKAIMILPFVSVAREKMNYLQQLFQDAGLRVGGYMGNLNPSGGFSNVDIAVCTIEKANSLVNRLLEEGKLDQLGIVVVDELHMVGDPHRGYLLELLLTKVRYVTLKLDLNTKSAKTDDVAKDAADNRIQIVGMSATLPNLELLATWLSADLYQTNFRPVPLTECVKIGTEIFDSDLKKMRDIDTSVKFQKDEDHVVNLCLETIKEGHSVLVFCPTKNWCEKLAETIAREFYNINRQHRASSGVQGKSVTSLEVKLNMTGLRDVYEQLKSIPVGLDVMLGRLVPNGVAYHHAGLTFDERDIIEGAFRQGNLRVLVATSTLSSGVNLPARRVVIRTPTFHAGQILDILAYKQMVGRAGRKGVDTQGESILVCKTTEKNKAVSLVTSALKPVQSCLKREQEALSSSMKRAILEVVVSGVASSPEEVTTYARCTMLSASLQEEEKGHAFHSIDACIQFLKENEFVNLKAVNNASTESKTEKFYPTQLGAAVLASALSPDEGLVVFSELQRARKCFVLENDLHILYQVTPIYVQSMWSGLDWYSYLTLWEELTPGQQCVAQLVGVTESFLSRAIRGRINTKTPAQERALGIHLRFYTALVLHDLINEVPIMKVAQKYKCNRGMLQSLQQSAATFAGMVTVFCNRLGWNNLEILLSQFQNRLTFGVQRELCDLVRISLLNGQRARVLYNGGYETIAALANADDNDIEHLLRNSVPFQSKKKADNETDWDVRERNKARCIWLTGQKGLTEHEAAVMIKEEATKLLQEDLQQLGVQWNPNANSEKSEGNISSHGRRSSLTRRSSLNASKHNISANCSTSKKTPGRSSIATPGNYNKPNSILNAESTLSSSRKSTSNRSIRRGSDHTSSPSPVKILISPLGTRPSTKSMNKSIKSSSVVLKTDNRLLKRDGVVKDNVKAVGDECSDKRRDVLRKLGVKEHVEKENENKSSPLASRLDQSLKQSNKIITEADIHGSTHNPELVVKDHGPEPGSPDMYTEQDEFGDSLCIDTQAMREIIENKIDSQHQEQPGTDQRECAGAKIETRGKYMENGSPKGSPDMFTEQGHVAPKSSENTNASNNIQCNTMKFPNKQVTPTMFSQEDESISRPDFELKKDAEVDDFDTMDSDIQNFMDDYCTQRVDHVAESASPMLAHIPKSTNIHPQNDQSLLSGSCDLLPGSDFERVEYQEDAQLNHSDLVNHGNVLPFENKISTINNLPKQMDMGELCSPKLRLRNSNISYDKLQEDLAIAMNMSDSFNSPIPTPKPKGQPNIATSTPTDQNHKEHSNKRSLDDSLTFSMIENILDIEKDSMPAVKENNPRSTKIQSKQKRKSVEHIKGPTPPKQAKVPANLGNTSSTSDKSDESSSFMPPTPPKFNSPFNAKTQKSLKASFMSPKNPMKKLNHKESNRKIGSDEAMIGKQRDMIKSQPASTSKMTSSKSALSQIKPSKSTEIELPHSTQASQLSQMLPATQGSFTIIDVAANEMLFETFIQEWACKESYAISVACEQKPTVLPPGGGIGGNFNKGKSITPVEEKVDGFTVDTSNCVIVGIAVSWEARDAYYIALTENNIHCDLDESLAPPPIDGRLSVAKRLQALKSVLEIKTIKAAFAVKEQYRVLSEGCGIALQGQFHDPKVASWLLDPGAKEKTLHNMVTNSIPMELHLLECLGGINGLSSIGVTPQTAGSGRQRAATEAVLVQHLMVYYMQELEKVNMLDAFQKVEMPSQICLSRKELNGMGFSQDECDAQYNMMQAKLSELEQQAYELARHPFSLTSPADLAKVLFIELKLPPNGDPTATTSVTKTLGPSRRANVRGKPKFSTTKDILEKLKKFHELPAVVLEWRRITNAITKVVFPIQKEKRFNRRVAMERIHGECQTHTATGRVTMSEPNLQNIPKDFEINMPDMIGNSPQSAVPSVSTRGRHHTKQNKQHSKCTGTNQEKFSISMRHSFIPFTGGVILAADYSQLELRIIAHLSHDAKLARILNSGEDVFKLIASQWKGVSVEEVTSSQRQQAKQVCYGMLYGIGAKALGEQLGVTEEDAGAFIETFKAKYTGMRAYLRETIAFCRKHGYVETIMGRRRYLPAINDTFPHSRAQ</sequence>
<dbReference type="GO" id="GO:0006261">
    <property type="term" value="P:DNA-templated DNA replication"/>
    <property type="evidence" value="ECO:0007669"/>
    <property type="project" value="InterPro"/>
</dbReference>
<dbReference type="SUPFAM" id="SSF52540">
    <property type="entry name" value="P-loop containing nucleoside triphosphate hydrolases"/>
    <property type="match status" value="1"/>
</dbReference>
<evidence type="ECO:0000256" key="9">
    <source>
        <dbReference type="ARBA" id="ARBA00022801"/>
    </source>
</evidence>
<dbReference type="PROSITE" id="PS51194">
    <property type="entry name" value="HELICASE_CTER"/>
    <property type="match status" value="1"/>
</dbReference>
<dbReference type="GO" id="GO:0005524">
    <property type="term" value="F:ATP binding"/>
    <property type="evidence" value="ECO:0007669"/>
    <property type="project" value="UniProtKB-KW"/>
</dbReference>
<feature type="compositionally biased region" description="Polar residues" evidence="16">
    <location>
        <begin position="843"/>
        <end position="882"/>
    </location>
</feature>
<dbReference type="FunFam" id="3.40.50.300:FF:000885">
    <property type="entry name" value="DNA polymerase theta"/>
    <property type="match status" value="1"/>
</dbReference>
<feature type="region of interest" description="Disordered" evidence="16">
    <location>
        <begin position="816"/>
        <end position="931"/>
    </location>
</feature>
<dbReference type="EC" id="2.7.7.7" evidence="4"/>
<dbReference type="InterPro" id="IPR048960">
    <property type="entry name" value="POLQ-like_helical"/>
</dbReference>
<dbReference type="Pfam" id="PF00270">
    <property type="entry name" value="DEAD"/>
    <property type="match status" value="1"/>
</dbReference>
<keyword evidence="20" id="KW-1185">Reference proteome</keyword>
<dbReference type="FunFam" id="1.20.1060.10:FF:000002">
    <property type="entry name" value="Polymerase (DNA directed), theta"/>
    <property type="match status" value="1"/>
</dbReference>
<dbReference type="InterPro" id="IPR001650">
    <property type="entry name" value="Helicase_C-like"/>
</dbReference>
<evidence type="ECO:0000256" key="15">
    <source>
        <dbReference type="ARBA" id="ARBA00074669"/>
    </source>
</evidence>
<dbReference type="Gene3D" id="3.40.50.300">
    <property type="entry name" value="P-loop containing nucleotide triphosphate hydrolases"/>
    <property type="match status" value="2"/>
</dbReference>
<dbReference type="GO" id="GO:0016787">
    <property type="term" value="F:hydrolase activity"/>
    <property type="evidence" value="ECO:0007669"/>
    <property type="project" value="UniProtKB-KW"/>
</dbReference>
<dbReference type="GO" id="GO:0005634">
    <property type="term" value="C:nucleus"/>
    <property type="evidence" value="ECO:0007669"/>
    <property type="project" value="UniProtKB-SubCell"/>
</dbReference>
<dbReference type="InterPro" id="IPR001098">
    <property type="entry name" value="DNA-dir_DNA_pol_A_palm_dom"/>
</dbReference>
<dbReference type="InterPro" id="IPR002298">
    <property type="entry name" value="DNA_polymerase_A"/>
</dbReference>
<feature type="compositionally biased region" description="Polar residues" evidence="16">
    <location>
        <begin position="1942"/>
        <end position="1951"/>
    </location>
</feature>
<dbReference type="CDD" id="cd08638">
    <property type="entry name" value="DNA_pol_A_theta"/>
    <property type="match status" value="1"/>
</dbReference>
<dbReference type="Gene3D" id="1.10.150.20">
    <property type="entry name" value="5' to 3' exonuclease, C-terminal subdomain"/>
    <property type="match status" value="1"/>
</dbReference>
<keyword evidence="11" id="KW-0239">DNA-directed DNA polymerase</keyword>
<dbReference type="EMBL" id="CAIIXF020000011">
    <property type="protein sequence ID" value="CAH1799446.1"/>
    <property type="molecule type" value="Genomic_DNA"/>
</dbReference>
<evidence type="ECO:0000256" key="13">
    <source>
        <dbReference type="ARBA" id="ARBA00023242"/>
    </source>
</evidence>
<evidence type="ECO:0000313" key="19">
    <source>
        <dbReference type="EMBL" id="CAH1799446.1"/>
    </source>
</evidence>
<dbReference type="FunFam" id="1.10.150.20:FF:000002">
    <property type="entry name" value="DNA polymerase I"/>
    <property type="match status" value="1"/>
</dbReference>
<evidence type="ECO:0000256" key="1">
    <source>
        <dbReference type="ARBA" id="ARBA00001946"/>
    </source>
</evidence>
<keyword evidence="9" id="KW-0378">Hydrolase</keyword>
<dbReference type="PROSITE" id="PS00447">
    <property type="entry name" value="DNA_POLYMERASE_A"/>
    <property type="match status" value="1"/>
</dbReference>
<dbReference type="InterPro" id="IPR012337">
    <property type="entry name" value="RNaseH-like_sf"/>
</dbReference>
<comment type="catalytic activity">
    <reaction evidence="14">
        <text>DNA(n) + a 2'-deoxyribonucleoside 5'-triphosphate = DNA(n+1) + diphosphate</text>
        <dbReference type="Rhea" id="RHEA:22508"/>
        <dbReference type="Rhea" id="RHEA-COMP:17339"/>
        <dbReference type="Rhea" id="RHEA-COMP:17340"/>
        <dbReference type="ChEBI" id="CHEBI:33019"/>
        <dbReference type="ChEBI" id="CHEBI:61560"/>
        <dbReference type="ChEBI" id="CHEBI:173112"/>
        <dbReference type="EC" id="2.7.7.7"/>
    </reaction>
</comment>
<evidence type="ECO:0000256" key="3">
    <source>
        <dbReference type="ARBA" id="ARBA00007705"/>
    </source>
</evidence>
<dbReference type="Pfam" id="PF20470">
    <property type="entry name" value="HTH_61"/>
    <property type="match status" value="1"/>
</dbReference>
<dbReference type="SUPFAM" id="SSF158702">
    <property type="entry name" value="Sec63 N-terminal domain-like"/>
    <property type="match status" value="1"/>
</dbReference>
<evidence type="ECO:0000259" key="18">
    <source>
        <dbReference type="PROSITE" id="PS51194"/>
    </source>
</evidence>
<dbReference type="FunFam" id="1.10.3380.20:FF:000001">
    <property type="entry name" value="DNA polymerase theta"/>
    <property type="match status" value="1"/>
</dbReference>
<evidence type="ECO:0000256" key="16">
    <source>
        <dbReference type="SAM" id="MobiDB-lite"/>
    </source>
</evidence>
<evidence type="ECO:0000256" key="2">
    <source>
        <dbReference type="ARBA" id="ARBA00004123"/>
    </source>
</evidence>
<dbReference type="Gene3D" id="3.30.420.10">
    <property type="entry name" value="Ribonuclease H-like superfamily/Ribonuclease H"/>
    <property type="match status" value="1"/>
</dbReference>
<keyword evidence="12" id="KW-0234">DNA repair</keyword>
<dbReference type="InterPro" id="IPR011545">
    <property type="entry name" value="DEAD/DEAH_box_helicase_dom"/>
</dbReference>
<feature type="compositionally biased region" description="Low complexity" evidence="16">
    <location>
        <begin position="883"/>
        <end position="895"/>
    </location>
</feature>
<dbReference type="CDD" id="cd18795">
    <property type="entry name" value="SF2_C_Ski2"/>
    <property type="match status" value="1"/>
</dbReference>
<dbReference type="PANTHER" id="PTHR10133">
    <property type="entry name" value="DNA POLYMERASE I"/>
    <property type="match status" value="1"/>
</dbReference>
<comment type="cofactor">
    <cofactor evidence="1">
        <name>Mg(2+)</name>
        <dbReference type="ChEBI" id="CHEBI:18420"/>
    </cofactor>
</comment>
<evidence type="ECO:0000313" key="20">
    <source>
        <dbReference type="Proteomes" id="UP000749559"/>
    </source>
</evidence>
<dbReference type="InterPro" id="IPR043502">
    <property type="entry name" value="DNA/RNA_pol_sf"/>
</dbReference>
<name>A0A8S4Q1Q9_OWEFU</name>
<comment type="caution">
    <text evidence="19">The sequence shown here is derived from an EMBL/GenBank/DDBJ whole genome shotgun (WGS) entry which is preliminary data.</text>
</comment>
<evidence type="ECO:0000256" key="11">
    <source>
        <dbReference type="ARBA" id="ARBA00022932"/>
    </source>
</evidence>
<keyword evidence="10" id="KW-0067">ATP-binding</keyword>
<evidence type="ECO:0000256" key="7">
    <source>
        <dbReference type="ARBA" id="ARBA00022741"/>
    </source>
</evidence>
<dbReference type="SUPFAM" id="SSF56672">
    <property type="entry name" value="DNA/RNA polymerases"/>
    <property type="match status" value="1"/>
</dbReference>
<dbReference type="CDD" id="cd18026">
    <property type="entry name" value="DEXHc_POLQ-like"/>
    <property type="match status" value="1"/>
</dbReference>
<dbReference type="SMART" id="SM00482">
    <property type="entry name" value="POLAc"/>
    <property type="match status" value="1"/>
</dbReference>
<proteinExistence type="inferred from homology"/>